<keyword evidence="5 10" id="KW-1133">Transmembrane helix</keyword>
<evidence type="ECO:0000256" key="1">
    <source>
        <dbReference type="ARBA" id="ARBA00004651"/>
    </source>
</evidence>
<dbReference type="GO" id="GO:1990961">
    <property type="term" value="P:xenobiotic detoxification by transmembrane export across the plasma membrane"/>
    <property type="evidence" value="ECO:0007669"/>
    <property type="project" value="UniProtKB-ARBA"/>
</dbReference>
<protein>
    <recommendedName>
        <fullName evidence="8">Guanidinium exporter</fullName>
    </recommendedName>
</protein>
<sequence length="106" mass="11205">MAWLYLLVAGVLEIVWAYAMKQSQGFTRLWPSVITLGVMAGSFGLLSLAMRSLPLGTAYTIWTGIGAVGSFVVGVVLLGEHLTVMRAVAACLIVTGLVLMKFSSPG</sequence>
<evidence type="ECO:0000256" key="6">
    <source>
        <dbReference type="ARBA" id="ARBA00023136"/>
    </source>
</evidence>
<dbReference type="InterPro" id="IPR045324">
    <property type="entry name" value="Small_multidrug_res"/>
</dbReference>
<evidence type="ECO:0000256" key="10">
    <source>
        <dbReference type="SAM" id="Phobius"/>
    </source>
</evidence>
<evidence type="ECO:0000256" key="9">
    <source>
        <dbReference type="RuleBase" id="RU003942"/>
    </source>
</evidence>
<evidence type="ECO:0000256" key="8">
    <source>
        <dbReference type="ARBA" id="ARBA00039168"/>
    </source>
</evidence>
<proteinExistence type="inferred from homology"/>
<evidence type="ECO:0000256" key="5">
    <source>
        <dbReference type="ARBA" id="ARBA00022989"/>
    </source>
</evidence>
<organism evidence="11 12">
    <name type="scientific">Stigmatella aurantiaca</name>
    <dbReference type="NCBI Taxonomy" id="41"/>
    <lineage>
        <taxon>Bacteria</taxon>
        <taxon>Pseudomonadati</taxon>
        <taxon>Myxococcota</taxon>
        <taxon>Myxococcia</taxon>
        <taxon>Myxococcales</taxon>
        <taxon>Cystobacterineae</taxon>
        <taxon>Archangiaceae</taxon>
        <taxon>Stigmatella</taxon>
    </lineage>
</organism>
<keyword evidence="4 9" id="KW-0812">Transmembrane</keyword>
<dbReference type="PANTHER" id="PTHR30561">
    <property type="entry name" value="SMR FAMILY PROTON-DEPENDENT DRUG EFFLUX TRANSPORTER SUGE"/>
    <property type="match status" value="1"/>
</dbReference>
<evidence type="ECO:0000256" key="7">
    <source>
        <dbReference type="ARBA" id="ARBA00038151"/>
    </source>
</evidence>
<dbReference type="FunFam" id="1.10.3730.20:FF:000001">
    <property type="entry name" value="Quaternary ammonium compound resistance transporter SugE"/>
    <property type="match status" value="1"/>
</dbReference>
<dbReference type="Pfam" id="PF00893">
    <property type="entry name" value="Multi_Drug_Res"/>
    <property type="match status" value="1"/>
</dbReference>
<evidence type="ECO:0000256" key="3">
    <source>
        <dbReference type="ARBA" id="ARBA00022475"/>
    </source>
</evidence>
<evidence type="ECO:0000256" key="2">
    <source>
        <dbReference type="ARBA" id="ARBA00022448"/>
    </source>
</evidence>
<dbReference type="GO" id="GO:0022857">
    <property type="term" value="F:transmembrane transporter activity"/>
    <property type="evidence" value="ECO:0007669"/>
    <property type="project" value="InterPro"/>
</dbReference>
<name>A0A1H7FHR0_STIAU</name>
<dbReference type="OrthoDB" id="9808638at2"/>
<dbReference type="GO" id="GO:0005886">
    <property type="term" value="C:plasma membrane"/>
    <property type="evidence" value="ECO:0007669"/>
    <property type="project" value="UniProtKB-SubCell"/>
</dbReference>
<dbReference type="Gene3D" id="1.10.3730.20">
    <property type="match status" value="1"/>
</dbReference>
<keyword evidence="12" id="KW-1185">Reference proteome</keyword>
<keyword evidence="2" id="KW-0813">Transport</keyword>
<feature type="transmembrane region" description="Helical" evidence="10">
    <location>
        <begin position="84"/>
        <end position="102"/>
    </location>
</feature>
<dbReference type="PANTHER" id="PTHR30561:SF0">
    <property type="entry name" value="GUANIDINIUM EXPORTER"/>
    <property type="match status" value="1"/>
</dbReference>
<dbReference type="InterPro" id="IPR000390">
    <property type="entry name" value="Small_drug/metabolite_transptr"/>
</dbReference>
<dbReference type="RefSeq" id="WP_075004365.1">
    <property type="nucleotide sequence ID" value="NZ_FOAP01000001.1"/>
</dbReference>
<evidence type="ECO:0000256" key="4">
    <source>
        <dbReference type="ARBA" id="ARBA00022692"/>
    </source>
</evidence>
<feature type="transmembrane region" description="Helical" evidence="10">
    <location>
        <begin position="57"/>
        <end position="78"/>
    </location>
</feature>
<dbReference type="SUPFAM" id="SSF103481">
    <property type="entry name" value="Multidrug resistance efflux transporter EmrE"/>
    <property type="match status" value="1"/>
</dbReference>
<dbReference type="EMBL" id="FOAP01000001">
    <property type="protein sequence ID" value="SEK22825.1"/>
    <property type="molecule type" value="Genomic_DNA"/>
</dbReference>
<comment type="similarity">
    <text evidence="7">Belongs to the drug/metabolite transporter (DMT) superfamily. Small multidrug resistance (SMR) (TC 2.A.7.1) family. Gdx/SugE subfamily.</text>
</comment>
<dbReference type="AlphaFoldDB" id="A0A1H7FHR0"/>
<evidence type="ECO:0000313" key="12">
    <source>
        <dbReference type="Proteomes" id="UP000182719"/>
    </source>
</evidence>
<reference evidence="12" key="1">
    <citation type="submission" date="2016-10" db="EMBL/GenBank/DDBJ databases">
        <authorList>
            <person name="Varghese N."/>
            <person name="Submissions S."/>
        </authorList>
    </citation>
    <scope>NUCLEOTIDE SEQUENCE [LARGE SCALE GENOMIC DNA]</scope>
    <source>
        <strain evidence="12">DSM 17044</strain>
    </source>
</reference>
<gene>
    <name evidence="11" type="ORF">SAMN05444354_10138</name>
</gene>
<accession>A0A1H7FHR0</accession>
<keyword evidence="3" id="KW-1003">Cell membrane</keyword>
<feature type="transmembrane region" description="Helical" evidence="10">
    <location>
        <begin position="29"/>
        <end position="50"/>
    </location>
</feature>
<dbReference type="Proteomes" id="UP000182719">
    <property type="component" value="Unassembled WGS sequence"/>
</dbReference>
<keyword evidence="6 10" id="KW-0472">Membrane</keyword>
<dbReference type="InterPro" id="IPR037185">
    <property type="entry name" value="EmrE-like"/>
</dbReference>
<comment type="subcellular location">
    <subcellularLocation>
        <location evidence="1 9">Cell membrane</location>
        <topology evidence="1 9">Multi-pass membrane protein</topology>
    </subcellularLocation>
</comment>
<evidence type="ECO:0000313" key="11">
    <source>
        <dbReference type="EMBL" id="SEK22825.1"/>
    </source>
</evidence>